<evidence type="ECO:0000313" key="3">
    <source>
        <dbReference type="EMBL" id="CAF1373405.1"/>
    </source>
</evidence>
<keyword evidence="6" id="KW-1185">Reference proteome</keyword>
<dbReference type="EMBL" id="CAJOBA010029580">
    <property type="protein sequence ID" value="CAF3950979.1"/>
    <property type="molecule type" value="Genomic_DNA"/>
</dbReference>
<dbReference type="Gene3D" id="1.10.510.10">
    <property type="entry name" value="Transferase(Phosphotransferase) domain 1"/>
    <property type="match status" value="1"/>
</dbReference>
<evidence type="ECO:0000259" key="1">
    <source>
        <dbReference type="PROSITE" id="PS50011"/>
    </source>
</evidence>
<comment type="caution">
    <text evidence="3">The sequence shown here is derived from an EMBL/GenBank/DDBJ whole genome shotgun (WGS) entry which is preliminary data.</text>
</comment>
<dbReference type="EMBL" id="CAJOBC010076946">
    <property type="protein sequence ID" value="CAF4261708.1"/>
    <property type="molecule type" value="Genomic_DNA"/>
</dbReference>
<dbReference type="InterPro" id="IPR001245">
    <property type="entry name" value="Ser-Thr/Tyr_kinase_cat_dom"/>
</dbReference>
<dbReference type="Proteomes" id="UP000681722">
    <property type="component" value="Unassembled WGS sequence"/>
</dbReference>
<evidence type="ECO:0000313" key="5">
    <source>
        <dbReference type="EMBL" id="CAF4261708.1"/>
    </source>
</evidence>
<accession>A0A815IZJ5</accession>
<organism evidence="3 6">
    <name type="scientific">Didymodactylos carnosus</name>
    <dbReference type="NCBI Taxonomy" id="1234261"/>
    <lineage>
        <taxon>Eukaryota</taxon>
        <taxon>Metazoa</taxon>
        <taxon>Spiralia</taxon>
        <taxon>Gnathifera</taxon>
        <taxon>Rotifera</taxon>
        <taxon>Eurotatoria</taxon>
        <taxon>Bdelloidea</taxon>
        <taxon>Philodinida</taxon>
        <taxon>Philodinidae</taxon>
        <taxon>Didymodactylos</taxon>
    </lineage>
</organism>
<dbReference type="GO" id="GO:0007169">
    <property type="term" value="P:cell surface receptor protein tyrosine kinase signaling pathway"/>
    <property type="evidence" value="ECO:0007669"/>
    <property type="project" value="TreeGrafter"/>
</dbReference>
<dbReference type="Pfam" id="PF07714">
    <property type="entry name" value="PK_Tyr_Ser-Thr"/>
    <property type="match status" value="1"/>
</dbReference>
<dbReference type="EMBL" id="CAJNOK010011757">
    <property type="protein sequence ID" value="CAF1147796.1"/>
    <property type="molecule type" value="Genomic_DNA"/>
</dbReference>
<dbReference type="OrthoDB" id="3256376at2759"/>
<dbReference type="PANTHER" id="PTHR24416">
    <property type="entry name" value="TYROSINE-PROTEIN KINASE RECEPTOR"/>
    <property type="match status" value="1"/>
</dbReference>
<dbReference type="Proteomes" id="UP000682733">
    <property type="component" value="Unassembled WGS sequence"/>
</dbReference>
<feature type="domain" description="Protein kinase" evidence="1">
    <location>
        <begin position="1"/>
        <end position="234"/>
    </location>
</feature>
<dbReference type="GO" id="GO:0005886">
    <property type="term" value="C:plasma membrane"/>
    <property type="evidence" value="ECO:0007669"/>
    <property type="project" value="TreeGrafter"/>
</dbReference>
<name>A0A815IZJ5_9BILA</name>
<dbReference type="PROSITE" id="PS50011">
    <property type="entry name" value="PROTEIN_KINASE_DOM"/>
    <property type="match status" value="1"/>
</dbReference>
<dbReference type="InterPro" id="IPR000719">
    <property type="entry name" value="Prot_kinase_dom"/>
</dbReference>
<reference evidence="3" key="1">
    <citation type="submission" date="2021-02" db="EMBL/GenBank/DDBJ databases">
        <authorList>
            <person name="Nowell W R."/>
        </authorList>
    </citation>
    <scope>NUCLEOTIDE SEQUENCE</scope>
</reference>
<proteinExistence type="predicted"/>
<dbReference type="SUPFAM" id="SSF56112">
    <property type="entry name" value="Protein kinase-like (PK-like)"/>
    <property type="match status" value="1"/>
</dbReference>
<evidence type="ECO:0000313" key="6">
    <source>
        <dbReference type="Proteomes" id="UP000663829"/>
    </source>
</evidence>
<evidence type="ECO:0000313" key="4">
    <source>
        <dbReference type="EMBL" id="CAF3950979.1"/>
    </source>
</evidence>
<dbReference type="GO" id="GO:0005524">
    <property type="term" value="F:ATP binding"/>
    <property type="evidence" value="ECO:0007669"/>
    <property type="project" value="InterPro"/>
</dbReference>
<dbReference type="Proteomes" id="UP000663829">
    <property type="component" value="Unassembled WGS sequence"/>
</dbReference>
<evidence type="ECO:0000313" key="2">
    <source>
        <dbReference type="EMBL" id="CAF1147796.1"/>
    </source>
</evidence>
<dbReference type="PANTHER" id="PTHR24416:SF600">
    <property type="entry name" value="PDGF- AND VEGF-RECEPTOR RELATED, ISOFORM J"/>
    <property type="match status" value="1"/>
</dbReference>
<dbReference type="GO" id="GO:0004714">
    <property type="term" value="F:transmembrane receptor protein tyrosine kinase activity"/>
    <property type="evidence" value="ECO:0007669"/>
    <property type="project" value="TreeGrafter"/>
</dbReference>
<protein>
    <recommendedName>
        <fullName evidence="1">Protein kinase domain-containing protein</fullName>
    </recommendedName>
</protein>
<dbReference type="InterPro" id="IPR050122">
    <property type="entry name" value="RTK"/>
</dbReference>
<dbReference type="PRINTS" id="PR00109">
    <property type="entry name" value="TYRKINASE"/>
</dbReference>
<dbReference type="Proteomes" id="UP000677228">
    <property type="component" value="Unassembled WGS sequence"/>
</dbReference>
<dbReference type="InterPro" id="IPR008266">
    <property type="entry name" value="Tyr_kinase_AS"/>
</dbReference>
<dbReference type="GO" id="GO:0043235">
    <property type="term" value="C:receptor complex"/>
    <property type="evidence" value="ECO:0007669"/>
    <property type="project" value="TreeGrafter"/>
</dbReference>
<dbReference type="PROSITE" id="PS00109">
    <property type="entry name" value="PROTEIN_KINASE_TYR"/>
    <property type="match status" value="1"/>
</dbReference>
<dbReference type="InterPro" id="IPR011009">
    <property type="entry name" value="Kinase-like_dom_sf"/>
</dbReference>
<gene>
    <name evidence="3" type="ORF">GPM918_LOCUS31968</name>
    <name evidence="2" type="ORF">OVA965_LOCUS21448</name>
    <name evidence="5" type="ORF">SRO942_LOCUS32622</name>
    <name evidence="4" type="ORF">TMI583_LOCUS22097</name>
</gene>
<dbReference type="EMBL" id="CAJNOQ010016037">
    <property type="protein sequence ID" value="CAF1373405.1"/>
    <property type="molecule type" value="Genomic_DNA"/>
</dbReference>
<sequence>MKMTGARVHKEAAFYVDLSRHLHICRTYGFIDEIPSKPFSVMLVQEFAPKGNLFDLLEDSNKLPKDAILRKIFIQIVDAMCYLVDNQIIHGDLACRNVLVFQFDEDNSENNLVKITDFGLTRVSSSCTVFNIIPTRYAAPEVLSFKLYSEKSDVFSMGVLMWEAYSKGAIPWINIDDLDEISERVTRGERLPRPDACNNGSWSLISSCMFHLTTDRPTFAQLKQLLDNTNKRFFNVRKSSHVTDQGKRFDRNEQQVHANPVVDELVSLRDDENPFMPELIEFYPRRRNVCNEYDSTRTTNISRQKRDRMFGSMFNLDRQRPTDIVLSLLNWTPYSRMSEKHPSPKIHQRYSQVTVEKSAIWSSCHTSAQTIK</sequence>
<dbReference type="AlphaFoldDB" id="A0A815IZJ5"/>